<name>A0A7K1Y7H4_9SPHI</name>
<dbReference type="GO" id="GO:0016614">
    <property type="term" value="F:oxidoreductase activity, acting on CH-OH group of donors"/>
    <property type="evidence" value="ECO:0007669"/>
    <property type="project" value="UniProtKB-ARBA"/>
</dbReference>
<dbReference type="SUPFAM" id="SSF51735">
    <property type="entry name" value="NAD(P)-binding Rossmann-fold domains"/>
    <property type="match status" value="1"/>
</dbReference>
<dbReference type="PANTHER" id="PTHR48107">
    <property type="entry name" value="NADPH-DEPENDENT ALDEHYDE REDUCTASE-LIKE PROTEIN, CHLOROPLASTIC-RELATED"/>
    <property type="match status" value="1"/>
</dbReference>
<dbReference type="Proteomes" id="UP000466586">
    <property type="component" value="Unassembled WGS sequence"/>
</dbReference>
<evidence type="ECO:0000256" key="1">
    <source>
        <dbReference type="ARBA" id="ARBA00006484"/>
    </source>
</evidence>
<dbReference type="FunFam" id="3.40.50.720:FF:000084">
    <property type="entry name" value="Short-chain dehydrogenase reductase"/>
    <property type="match status" value="1"/>
</dbReference>
<dbReference type="PANTHER" id="PTHR48107:SF16">
    <property type="entry name" value="NADPH-DEPENDENT ALDEHYDE REDUCTASE 1, CHLOROPLASTIC"/>
    <property type="match status" value="1"/>
</dbReference>
<evidence type="ECO:0000313" key="5">
    <source>
        <dbReference type="Proteomes" id="UP000466586"/>
    </source>
</evidence>
<dbReference type="NCBIfam" id="NF005214">
    <property type="entry name" value="PRK06701.1"/>
    <property type="match status" value="1"/>
</dbReference>
<proteinExistence type="inferred from homology"/>
<dbReference type="InterPro" id="IPR020904">
    <property type="entry name" value="Sc_DH/Rdtase_CS"/>
</dbReference>
<feature type="region of interest" description="Disordered" evidence="3">
    <location>
        <begin position="1"/>
        <end position="30"/>
    </location>
</feature>
<comment type="caution">
    <text evidence="4">The sequence shown here is derived from an EMBL/GenBank/DDBJ whole genome shotgun (WGS) entry which is preliminary data.</text>
</comment>
<dbReference type="AlphaFoldDB" id="A0A7K1Y7H4"/>
<dbReference type="RefSeq" id="WP_160843684.1">
    <property type="nucleotide sequence ID" value="NZ_WVHT01000002.1"/>
</dbReference>
<sequence>MKSNEEKPVNPKQEQSKQPGLESDMTPRPAYEGEKQDVFSKLAGKVAIITGGDSGIGRAVAVAFAREGADVVISYLDEEEDAKETRWQVERLEQKCHLIPGDISNEEHCKKIIDEAVSVFGKIDIVVNNAAVQFPQDEFTAITAEQLHKTFETNIYPHFYLTKAALPHLGKGSAIICTTSVTAYRGSEHLIDYASTKGAIVAFVRSLAGNLAPKGIRVNGVAPGPIWTPLIPATFTEDQVAKFGSDVPMQRPGQPEEVAPSYVFLASDDSSYMTGQILHPNGGEVING</sequence>
<dbReference type="InterPro" id="IPR002347">
    <property type="entry name" value="SDR_fam"/>
</dbReference>
<comment type="similarity">
    <text evidence="1">Belongs to the short-chain dehydrogenases/reductases (SDR) family.</text>
</comment>
<reference evidence="4 5" key="1">
    <citation type="submission" date="2019-11" db="EMBL/GenBank/DDBJ databases">
        <title>Pedobacter sp. HMF7647 Genome sequencing and assembly.</title>
        <authorList>
            <person name="Kang H."/>
            <person name="Kim H."/>
            <person name="Joh K."/>
        </authorList>
    </citation>
    <scope>NUCLEOTIDE SEQUENCE [LARGE SCALE GENOMIC DNA]</scope>
    <source>
        <strain evidence="4 5">HMF7647</strain>
    </source>
</reference>
<dbReference type="Gene3D" id="3.40.50.720">
    <property type="entry name" value="NAD(P)-binding Rossmann-like Domain"/>
    <property type="match status" value="1"/>
</dbReference>
<protein>
    <submittedName>
        <fullName evidence="4">SDR family oxidoreductase</fullName>
    </submittedName>
</protein>
<dbReference type="PRINTS" id="PR00081">
    <property type="entry name" value="GDHRDH"/>
</dbReference>
<accession>A0A7K1Y7H4</accession>
<dbReference type="CDD" id="cd05355">
    <property type="entry name" value="SDR_c1"/>
    <property type="match status" value="1"/>
</dbReference>
<dbReference type="Pfam" id="PF13561">
    <property type="entry name" value="adh_short_C2"/>
    <property type="match status" value="1"/>
</dbReference>
<evidence type="ECO:0000256" key="2">
    <source>
        <dbReference type="ARBA" id="ARBA00023002"/>
    </source>
</evidence>
<evidence type="ECO:0000256" key="3">
    <source>
        <dbReference type="SAM" id="MobiDB-lite"/>
    </source>
</evidence>
<dbReference type="PRINTS" id="PR00080">
    <property type="entry name" value="SDRFAMILY"/>
</dbReference>
<gene>
    <name evidence="4" type="ORF">GS399_05990</name>
</gene>
<keyword evidence="2" id="KW-0560">Oxidoreductase</keyword>
<dbReference type="EMBL" id="WVHT01000002">
    <property type="protein sequence ID" value="MXV50517.1"/>
    <property type="molecule type" value="Genomic_DNA"/>
</dbReference>
<dbReference type="InterPro" id="IPR036291">
    <property type="entry name" value="NAD(P)-bd_dom_sf"/>
</dbReference>
<dbReference type="PROSITE" id="PS00061">
    <property type="entry name" value="ADH_SHORT"/>
    <property type="match status" value="1"/>
</dbReference>
<organism evidence="4 5">
    <name type="scientific">Hufsiella arboris</name>
    <dbReference type="NCBI Taxonomy" id="2695275"/>
    <lineage>
        <taxon>Bacteria</taxon>
        <taxon>Pseudomonadati</taxon>
        <taxon>Bacteroidota</taxon>
        <taxon>Sphingobacteriia</taxon>
        <taxon>Sphingobacteriales</taxon>
        <taxon>Sphingobacteriaceae</taxon>
        <taxon>Hufsiella</taxon>
    </lineage>
</organism>
<evidence type="ECO:0000313" key="4">
    <source>
        <dbReference type="EMBL" id="MXV50517.1"/>
    </source>
</evidence>
<keyword evidence="5" id="KW-1185">Reference proteome</keyword>